<feature type="region of interest" description="Disordered" evidence="1">
    <location>
        <begin position="1"/>
        <end position="81"/>
    </location>
</feature>
<dbReference type="RefSeq" id="WP_194114201.1">
    <property type="nucleotide sequence ID" value="NZ_JADFFL010000016.1"/>
</dbReference>
<reference evidence="2" key="1">
    <citation type="submission" date="2020-10" db="EMBL/GenBank/DDBJ databases">
        <title>Mucilaginibacter mali sp. nov., isolated from rhizosphere soil of apple orchard.</title>
        <authorList>
            <person name="Lee J.-S."/>
            <person name="Kim H.S."/>
            <person name="Kim J.-S."/>
        </authorList>
    </citation>
    <scope>NUCLEOTIDE SEQUENCE</scope>
    <source>
        <strain evidence="2">KCTC 22746</strain>
    </source>
</reference>
<accession>A0A929L213</accession>
<dbReference type="Proteomes" id="UP000622475">
    <property type="component" value="Unassembled WGS sequence"/>
</dbReference>
<feature type="compositionally biased region" description="Basic and acidic residues" evidence="1">
    <location>
        <begin position="10"/>
        <end position="21"/>
    </location>
</feature>
<gene>
    <name evidence="2" type="ORF">IRJ16_22635</name>
</gene>
<protein>
    <submittedName>
        <fullName evidence="2">Uncharacterized protein</fullName>
    </submittedName>
</protein>
<comment type="caution">
    <text evidence="2">The sequence shown here is derived from an EMBL/GenBank/DDBJ whole genome shotgun (WGS) entry which is preliminary data.</text>
</comment>
<sequence length="81" mass="9027">MEEQFNYPANDREDLKWNKEEDMGDTPGIDSVGHKGLEQDGPNKSKPFNVLNQDGSFADYAERSDNNPHNDTNDGTLGIGK</sequence>
<organism evidence="2 3">
    <name type="scientific">Mucilaginibacter myungsuensis</name>
    <dbReference type="NCBI Taxonomy" id="649104"/>
    <lineage>
        <taxon>Bacteria</taxon>
        <taxon>Pseudomonadati</taxon>
        <taxon>Bacteroidota</taxon>
        <taxon>Sphingobacteriia</taxon>
        <taxon>Sphingobacteriales</taxon>
        <taxon>Sphingobacteriaceae</taxon>
        <taxon>Mucilaginibacter</taxon>
    </lineage>
</organism>
<feature type="compositionally biased region" description="Basic and acidic residues" evidence="1">
    <location>
        <begin position="32"/>
        <end position="43"/>
    </location>
</feature>
<proteinExistence type="predicted"/>
<keyword evidence="3" id="KW-1185">Reference proteome</keyword>
<evidence type="ECO:0000313" key="2">
    <source>
        <dbReference type="EMBL" id="MBE9664693.1"/>
    </source>
</evidence>
<feature type="compositionally biased region" description="Basic and acidic residues" evidence="1">
    <location>
        <begin position="60"/>
        <end position="72"/>
    </location>
</feature>
<dbReference type="AlphaFoldDB" id="A0A929L213"/>
<name>A0A929L213_9SPHI</name>
<dbReference type="EMBL" id="JADFFL010000016">
    <property type="protein sequence ID" value="MBE9664693.1"/>
    <property type="molecule type" value="Genomic_DNA"/>
</dbReference>
<evidence type="ECO:0000313" key="3">
    <source>
        <dbReference type="Proteomes" id="UP000622475"/>
    </source>
</evidence>
<evidence type="ECO:0000256" key="1">
    <source>
        <dbReference type="SAM" id="MobiDB-lite"/>
    </source>
</evidence>